<comment type="caution">
    <text evidence="6">The sequence shown here is derived from an EMBL/GenBank/DDBJ whole genome shotgun (WGS) entry which is preliminary data.</text>
</comment>
<evidence type="ECO:0000256" key="2">
    <source>
        <dbReference type="ARBA" id="ARBA00022448"/>
    </source>
</evidence>
<evidence type="ECO:0000313" key="6">
    <source>
        <dbReference type="EMBL" id="MBE9373714.1"/>
    </source>
</evidence>
<keyword evidence="7" id="KW-1185">Reference proteome</keyword>
<feature type="domain" description="ABC transporter" evidence="5">
    <location>
        <begin position="4"/>
        <end position="250"/>
    </location>
</feature>
<dbReference type="Proteomes" id="UP000598360">
    <property type="component" value="Unassembled WGS sequence"/>
</dbReference>
<sequence length="259" mass="28070">MTALRAADLHRTYGGTSPFARRQQVTAVGGVDLVLNPGDRVGLVGESGGGKSTLLRMLLGLDTPDSGTVTYRDRPVRPGRARSLHWFRSDVQAVPQDPWSSLNPRMRVGTAVAEPLRCLGATGPHDDRVAEVLRAVQLDPALADRYPDALSGGQRQRIAIARALAPAPRLLLADEPVSALDAAVRLRILHLLRDRAEQDGLGLLLVTHDLSAVREVCDRVLVMRAGEIVEQGSTADVFRAPQHEYTRTLIEAIPRLDAV</sequence>
<dbReference type="Pfam" id="PF00005">
    <property type="entry name" value="ABC_tran"/>
    <property type="match status" value="1"/>
</dbReference>
<dbReference type="CDD" id="cd03257">
    <property type="entry name" value="ABC_NikE_OppD_transporters"/>
    <property type="match status" value="1"/>
</dbReference>
<protein>
    <submittedName>
        <fullName evidence="6">ABC transporter ATP-binding protein</fullName>
    </submittedName>
</protein>
<dbReference type="GO" id="GO:0005524">
    <property type="term" value="F:ATP binding"/>
    <property type="evidence" value="ECO:0007669"/>
    <property type="project" value="UniProtKB-KW"/>
</dbReference>
<dbReference type="InterPro" id="IPR003593">
    <property type="entry name" value="AAA+_ATPase"/>
</dbReference>
<dbReference type="PANTHER" id="PTHR43776">
    <property type="entry name" value="TRANSPORT ATP-BINDING PROTEIN"/>
    <property type="match status" value="1"/>
</dbReference>
<dbReference type="PROSITE" id="PS00211">
    <property type="entry name" value="ABC_TRANSPORTER_1"/>
    <property type="match status" value="1"/>
</dbReference>
<dbReference type="EMBL" id="JADEYC010000007">
    <property type="protein sequence ID" value="MBE9373714.1"/>
    <property type="molecule type" value="Genomic_DNA"/>
</dbReference>
<dbReference type="InterPro" id="IPR013563">
    <property type="entry name" value="Oligopep_ABC_C"/>
</dbReference>
<name>A0A929B5U8_9PSEU</name>
<evidence type="ECO:0000313" key="7">
    <source>
        <dbReference type="Proteomes" id="UP000598360"/>
    </source>
</evidence>
<dbReference type="InterPro" id="IPR003439">
    <property type="entry name" value="ABC_transporter-like_ATP-bd"/>
</dbReference>
<dbReference type="Gene3D" id="3.40.50.300">
    <property type="entry name" value="P-loop containing nucleotide triphosphate hydrolases"/>
    <property type="match status" value="1"/>
</dbReference>
<dbReference type="PROSITE" id="PS50893">
    <property type="entry name" value="ABC_TRANSPORTER_2"/>
    <property type="match status" value="1"/>
</dbReference>
<proteinExistence type="inferred from homology"/>
<keyword evidence="3" id="KW-0547">Nucleotide-binding</keyword>
<comment type="similarity">
    <text evidence="1">Belongs to the ABC transporter superfamily.</text>
</comment>
<dbReference type="AlphaFoldDB" id="A0A929B5U8"/>
<evidence type="ECO:0000256" key="1">
    <source>
        <dbReference type="ARBA" id="ARBA00005417"/>
    </source>
</evidence>
<reference evidence="6" key="1">
    <citation type="submission" date="2020-10" db="EMBL/GenBank/DDBJ databases">
        <title>Diversity and distribution of actinomycetes associated with coral in the coast of Hainan.</title>
        <authorList>
            <person name="Li F."/>
        </authorList>
    </citation>
    <scope>NUCLEOTIDE SEQUENCE</scope>
    <source>
        <strain evidence="6">HNM0983</strain>
    </source>
</reference>
<evidence type="ECO:0000259" key="5">
    <source>
        <dbReference type="PROSITE" id="PS50893"/>
    </source>
</evidence>
<dbReference type="SMART" id="SM00382">
    <property type="entry name" value="AAA"/>
    <property type="match status" value="1"/>
</dbReference>
<dbReference type="RefSeq" id="WP_193927151.1">
    <property type="nucleotide sequence ID" value="NZ_JADEYC010000007.1"/>
</dbReference>
<dbReference type="InterPro" id="IPR050319">
    <property type="entry name" value="ABC_transp_ATP-bind"/>
</dbReference>
<dbReference type="InterPro" id="IPR027417">
    <property type="entry name" value="P-loop_NTPase"/>
</dbReference>
<evidence type="ECO:0000256" key="4">
    <source>
        <dbReference type="ARBA" id="ARBA00022840"/>
    </source>
</evidence>
<dbReference type="InterPro" id="IPR017871">
    <property type="entry name" value="ABC_transporter-like_CS"/>
</dbReference>
<keyword evidence="2" id="KW-0813">Transport</keyword>
<dbReference type="SUPFAM" id="SSF52540">
    <property type="entry name" value="P-loop containing nucleoside triphosphate hydrolases"/>
    <property type="match status" value="1"/>
</dbReference>
<dbReference type="GO" id="GO:0015833">
    <property type="term" value="P:peptide transport"/>
    <property type="evidence" value="ECO:0007669"/>
    <property type="project" value="InterPro"/>
</dbReference>
<gene>
    <name evidence="6" type="ORF">IQ251_04535</name>
</gene>
<dbReference type="GO" id="GO:0055085">
    <property type="term" value="P:transmembrane transport"/>
    <property type="evidence" value="ECO:0007669"/>
    <property type="project" value="UniProtKB-ARBA"/>
</dbReference>
<accession>A0A929B5U8</accession>
<dbReference type="Pfam" id="PF08352">
    <property type="entry name" value="oligo_HPY"/>
    <property type="match status" value="1"/>
</dbReference>
<dbReference type="PANTHER" id="PTHR43776:SF7">
    <property type="entry name" value="D,D-DIPEPTIDE TRANSPORT ATP-BINDING PROTEIN DDPF-RELATED"/>
    <property type="match status" value="1"/>
</dbReference>
<dbReference type="GO" id="GO:0016887">
    <property type="term" value="F:ATP hydrolysis activity"/>
    <property type="evidence" value="ECO:0007669"/>
    <property type="project" value="InterPro"/>
</dbReference>
<evidence type="ECO:0000256" key="3">
    <source>
        <dbReference type="ARBA" id="ARBA00022741"/>
    </source>
</evidence>
<keyword evidence="4 6" id="KW-0067">ATP-binding</keyword>
<organism evidence="6 7">
    <name type="scientific">Saccharopolyspora montiporae</name>
    <dbReference type="NCBI Taxonomy" id="2781240"/>
    <lineage>
        <taxon>Bacteria</taxon>
        <taxon>Bacillati</taxon>
        <taxon>Actinomycetota</taxon>
        <taxon>Actinomycetes</taxon>
        <taxon>Pseudonocardiales</taxon>
        <taxon>Pseudonocardiaceae</taxon>
        <taxon>Saccharopolyspora</taxon>
    </lineage>
</organism>